<dbReference type="AlphaFoldDB" id="A0A397YBB2"/>
<dbReference type="Pfam" id="PF13855">
    <property type="entry name" value="LRR_8"/>
    <property type="match status" value="1"/>
</dbReference>
<proteinExistence type="inferred from homology"/>
<dbReference type="EMBL" id="CM010635">
    <property type="protein sequence ID" value="RID50158.1"/>
    <property type="molecule type" value="Genomic_DNA"/>
</dbReference>
<reference evidence="12 13" key="1">
    <citation type="submission" date="2018-06" db="EMBL/GenBank/DDBJ databases">
        <title>WGS assembly of Brassica rapa FPsc.</title>
        <authorList>
            <person name="Bowman J."/>
            <person name="Kohchi T."/>
            <person name="Yamato K."/>
            <person name="Jenkins J."/>
            <person name="Shu S."/>
            <person name="Ishizaki K."/>
            <person name="Yamaoka S."/>
            <person name="Nishihama R."/>
            <person name="Nakamura Y."/>
            <person name="Berger F."/>
            <person name="Adam C."/>
            <person name="Aki S."/>
            <person name="Althoff F."/>
            <person name="Araki T."/>
            <person name="Arteaga-Vazquez M."/>
            <person name="Balasubrmanian S."/>
            <person name="Bauer D."/>
            <person name="Boehm C."/>
            <person name="Briginshaw L."/>
            <person name="Caballero-Perez J."/>
            <person name="Catarino B."/>
            <person name="Chen F."/>
            <person name="Chiyoda S."/>
            <person name="Chovatia M."/>
            <person name="Davies K."/>
            <person name="Delmans M."/>
            <person name="Demura T."/>
            <person name="Dierschke T."/>
            <person name="Dolan L."/>
            <person name="Dorantes-Acosta A."/>
            <person name="Eklund D."/>
            <person name="Florent S."/>
            <person name="Flores-Sandoval E."/>
            <person name="Fujiyama A."/>
            <person name="Fukuzawa H."/>
            <person name="Galik B."/>
            <person name="Grimanelli D."/>
            <person name="Grimwood J."/>
            <person name="Grossniklaus U."/>
            <person name="Hamada T."/>
            <person name="Haseloff J."/>
            <person name="Hetherington A."/>
            <person name="Higo A."/>
            <person name="Hirakawa Y."/>
            <person name="Hundley H."/>
            <person name="Ikeda Y."/>
            <person name="Inoue K."/>
            <person name="Inoue S."/>
            <person name="Ishida S."/>
            <person name="Jia Q."/>
            <person name="Kakita M."/>
            <person name="Kanazawa T."/>
            <person name="Kawai Y."/>
            <person name="Kawashima T."/>
            <person name="Kennedy M."/>
            <person name="Kinose K."/>
            <person name="Kinoshita T."/>
            <person name="Kohara Y."/>
            <person name="Koide E."/>
            <person name="Komatsu K."/>
            <person name="Kopischke S."/>
            <person name="Kubo M."/>
            <person name="Kyozuka J."/>
            <person name="Lagercrantz U."/>
            <person name="Lin S."/>
            <person name="Lindquist E."/>
            <person name="Lipzen A."/>
            <person name="Lu C."/>
            <person name="Luna E."/>
            <person name="Martienssen R."/>
            <person name="Minamino N."/>
            <person name="Mizutani M."/>
            <person name="Mizutani M."/>
            <person name="Mochizuki N."/>
            <person name="Monte I."/>
            <person name="Mosher R."/>
            <person name="Nagasaki H."/>
            <person name="Nakagami H."/>
            <person name="Naramoto S."/>
            <person name="Nishitani K."/>
            <person name="Ohtani M."/>
            <person name="Okamoto T."/>
            <person name="Okumura M."/>
            <person name="Phillips J."/>
            <person name="Pollak B."/>
            <person name="Reinders A."/>
            <person name="Roevekamp M."/>
            <person name="Sano R."/>
            <person name="Sawa S."/>
            <person name="Schmid M."/>
            <person name="Shirakawa M."/>
            <person name="Solano R."/>
            <person name="Spunde A."/>
            <person name="Suetsugu N."/>
            <person name="Sugano S."/>
            <person name="Sugiyama A."/>
            <person name="Sun R."/>
            <person name="Suzuki Y."/>
            <person name="Takenaka M."/>
            <person name="Takezawa D."/>
            <person name="Tomogane H."/>
            <person name="Tsuzuki M."/>
            <person name="Ueda T."/>
            <person name="Umeda M."/>
            <person name="Ward J."/>
            <person name="Watanabe Y."/>
            <person name="Yazaki K."/>
            <person name="Yokoyama R."/>
            <person name="Yoshitake Y."/>
            <person name="Yotsui I."/>
            <person name="Zachgo S."/>
            <person name="Schmutz J."/>
        </authorList>
    </citation>
    <scope>NUCLEOTIDE SEQUENCE [LARGE SCALE GENOMIC DNA]</scope>
    <source>
        <strain evidence="13">cv. B-3</strain>
    </source>
</reference>
<evidence type="ECO:0000256" key="8">
    <source>
        <dbReference type="ARBA" id="ARBA00022989"/>
    </source>
</evidence>
<evidence type="ECO:0000256" key="9">
    <source>
        <dbReference type="ARBA" id="ARBA00023136"/>
    </source>
</evidence>
<evidence type="ECO:0000256" key="10">
    <source>
        <dbReference type="ARBA" id="ARBA00023170"/>
    </source>
</evidence>
<keyword evidence="10" id="KW-0675">Receptor</keyword>
<dbReference type="PANTHER" id="PTHR27004:SF454">
    <property type="entry name" value="RECEPTOR-LIKE PROTEIN 30"/>
    <property type="match status" value="1"/>
</dbReference>
<evidence type="ECO:0000256" key="6">
    <source>
        <dbReference type="ARBA" id="ARBA00022729"/>
    </source>
</evidence>
<evidence type="ECO:0000256" key="1">
    <source>
        <dbReference type="ARBA" id="ARBA00004251"/>
    </source>
</evidence>
<dbReference type="PANTHER" id="PTHR27004">
    <property type="entry name" value="RECEPTOR-LIKE PROTEIN 12 ISOFORM X1"/>
    <property type="match status" value="1"/>
</dbReference>
<keyword evidence="11" id="KW-0325">Glycoprotein</keyword>
<dbReference type="FunFam" id="3.80.10.10:FF:000041">
    <property type="entry name" value="LRR receptor-like serine/threonine-protein kinase ERECTA"/>
    <property type="match status" value="2"/>
</dbReference>
<dbReference type="Proteomes" id="UP000264353">
    <property type="component" value="Chromosome A8"/>
</dbReference>
<evidence type="ECO:0000256" key="5">
    <source>
        <dbReference type="ARBA" id="ARBA00022692"/>
    </source>
</evidence>
<accession>A0A397YBB2</accession>
<organism evidence="12 13">
    <name type="scientific">Brassica campestris</name>
    <name type="common">Field mustard</name>
    <dbReference type="NCBI Taxonomy" id="3711"/>
    <lineage>
        <taxon>Eukaryota</taxon>
        <taxon>Viridiplantae</taxon>
        <taxon>Streptophyta</taxon>
        <taxon>Embryophyta</taxon>
        <taxon>Tracheophyta</taxon>
        <taxon>Spermatophyta</taxon>
        <taxon>Magnoliopsida</taxon>
        <taxon>eudicotyledons</taxon>
        <taxon>Gunneridae</taxon>
        <taxon>Pentapetalae</taxon>
        <taxon>rosids</taxon>
        <taxon>malvids</taxon>
        <taxon>Brassicales</taxon>
        <taxon>Brassicaceae</taxon>
        <taxon>Brassiceae</taxon>
        <taxon>Brassica</taxon>
    </lineage>
</organism>
<comment type="subcellular location">
    <subcellularLocation>
        <location evidence="1">Cell membrane</location>
        <topology evidence="1">Single-pass type I membrane protein</topology>
    </subcellularLocation>
</comment>
<keyword evidence="6" id="KW-0732">Signal</keyword>
<dbReference type="InterPro" id="IPR032675">
    <property type="entry name" value="LRR_dom_sf"/>
</dbReference>
<evidence type="ECO:0000256" key="11">
    <source>
        <dbReference type="ARBA" id="ARBA00023180"/>
    </source>
</evidence>
<dbReference type="GO" id="GO:0005886">
    <property type="term" value="C:plasma membrane"/>
    <property type="evidence" value="ECO:0007669"/>
    <property type="project" value="UniProtKB-SubCell"/>
</dbReference>
<evidence type="ECO:0000256" key="4">
    <source>
        <dbReference type="ARBA" id="ARBA00022614"/>
    </source>
</evidence>
<evidence type="ECO:0000256" key="7">
    <source>
        <dbReference type="ARBA" id="ARBA00022737"/>
    </source>
</evidence>
<dbReference type="SUPFAM" id="SSF52058">
    <property type="entry name" value="L domain-like"/>
    <property type="match status" value="1"/>
</dbReference>
<keyword evidence="3" id="KW-1003">Cell membrane</keyword>
<evidence type="ECO:0000313" key="12">
    <source>
        <dbReference type="EMBL" id="RID50158.1"/>
    </source>
</evidence>
<keyword evidence="7" id="KW-0677">Repeat</keyword>
<dbReference type="Gene3D" id="3.80.10.10">
    <property type="entry name" value="Ribonuclease Inhibitor"/>
    <property type="match status" value="2"/>
</dbReference>
<protein>
    <submittedName>
        <fullName evidence="12">Uncharacterized protein</fullName>
    </submittedName>
</protein>
<comment type="similarity">
    <text evidence="2">Belongs to the RLP family.</text>
</comment>
<feature type="non-terminal residue" evidence="12">
    <location>
        <position position="1"/>
    </location>
</feature>
<name>A0A397YBB2_BRACM</name>
<keyword evidence="4" id="KW-0433">Leucine-rich repeat</keyword>
<dbReference type="InterPro" id="IPR001611">
    <property type="entry name" value="Leu-rich_rpt"/>
</dbReference>
<evidence type="ECO:0000313" key="13">
    <source>
        <dbReference type="Proteomes" id="UP000264353"/>
    </source>
</evidence>
<keyword evidence="9" id="KW-0472">Membrane</keyword>
<evidence type="ECO:0000256" key="2">
    <source>
        <dbReference type="ARBA" id="ARBA00009592"/>
    </source>
</evidence>
<sequence length="379" mass="42198">SSLFKLQHLRNLTLRDCNLSGDLPSSLGNLSHLAKLHLSKNYLVGEIPVSFGNLNQLRDLSLADNQFSGNIPFSFANFTQLSQIIISLVRIVSLRNNQFKGPIEFRNTSSFSKLHILFLQQNKFNGHIPKSISKISNLKNLDLHDNNFTGSVPNLANLEYLDLSYNKLEGEIPGSLGDMLELMLSHNSFSSFGKSFELSDLTHIQSMDLSSNCFRGPLPNGTHLVSVDISGNQLEGKPPPSLINCISLEFLNVKSNRIKDTFPILVGFSTVVNVLILRQNELYGPLYHPRMSIGFQSLKIIDLSHNHFNGTLLPFYFSNRREITNLTKRSSGYMGDGYSTNSMEMLIRTDFGGIDFSGNNISAVIAVSIMLNLGTTSYK</sequence>
<dbReference type="PROSITE" id="PS51450">
    <property type="entry name" value="LRR"/>
    <property type="match status" value="1"/>
</dbReference>
<dbReference type="PRINTS" id="PR00019">
    <property type="entry name" value="LEURICHRPT"/>
</dbReference>
<keyword evidence="8" id="KW-1133">Transmembrane helix</keyword>
<gene>
    <name evidence="12" type="ORF">BRARA_H00904</name>
</gene>
<keyword evidence="5" id="KW-0812">Transmembrane</keyword>
<dbReference type="Pfam" id="PF00560">
    <property type="entry name" value="LRR_1"/>
    <property type="match status" value="4"/>
</dbReference>
<evidence type="ECO:0000256" key="3">
    <source>
        <dbReference type="ARBA" id="ARBA00022475"/>
    </source>
</evidence>
<feature type="non-terminal residue" evidence="12">
    <location>
        <position position="379"/>
    </location>
</feature>